<organism evidence="1 2">
    <name type="scientific">Streptococcus pseudopneumoniae</name>
    <dbReference type="NCBI Taxonomy" id="257758"/>
    <lineage>
        <taxon>Bacteria</taxon>
        <taxon>Bacillati</taxon>
        <taxon>Bacillota</taxon>
        <taxon>Bacilli</taxon>
        <taxon>Lactobacillales</taxon>
        <taxon>Streptococcaceae</taxon>
        <taxon>Streptococcus</taxon>
    </lineage>
</organism>
<dbReference type="AlphaFoldDB" id="A0A3A4NCG5"/>
<dbReference type="InterPro" id="IPR029063">
    <property type="entry name" value="SAM-dependent_MTases_sf"/>
</dbReference>
<protein>
    <submittedName>
        <fullName evidence="1">Uncharacterized protein</fullName>
    </submittedName>
</protein>
<proteinExistence type="predicted"/>
<accession>A0A3A4NCG5</accession>
<sequence length="118" mass="13648">MLEDKIDYIVGDLHVNICFDKSDIVVANLPYLPIRMSTTHYVDTEPDIAKFDLGNGCELAYNLLEHLKRYPPKIAIIENDGSNVYSLKQYCDSKLDNVLVEIYFDEDNLERGIFITWL</sequence>
<evidence type="ECO:0000313" key="1">
    <source>
        <dbReference type="EMBL" id="RJP12304.1"/>
    </source>
</evidence>
<gene>
    <name evidence="1" type="ORF">C5O69_05665</name>
</gene>
<comment type="caution">
    <text evidence="1">The sequence shown here is derived from an EMBL/GenBank/DDBJ whole genome shotgun (WGS) entry which is preliminary data.</text>
</comment>
<reference evidence="2" key="1">
    <citation type="submission" date="2018-02" db="EMBL/GenBank/DDBJ databases">
        <authorList>
            <person name="Handem S."/>
        </authorList>
    </citation>
    <scope>NUCLEOTIDE SEQUENCE [LARGE SCALE GENOMIC DNA]</scope>
    <source>
        <strain evidence="2">Spain3473</strain>
    </source>
</reference>
<dbReference type="EMBL" id="PTTJ01000081">
    <property type="protein sequence ID" value="RJP12304.1"/>
    <property type="molecule type" value="Genomic_DNA"/>
</dbReference>
<dbReference type="RefSeq" id="WP_119946877.1">
    <property type="nucleotide sequence ID" value="NZ_PTTJ01000081.1"/>
</dbReference>
<name>A0A3A4NCG5_9STRE</name>
<dbReference type="Proteomes" id="UP000265600">
    <property type="component" value="Unassembled WGS sequence"/>
</dbReference>
<dbReference type="Gene3D" id="3.40.50.150">
    <property type="entry name" value="Vaccinia Virus protein VP39"/>
    <property type="match status" value="1"/>
</dbReference>
<evidence type="ECO:0000313" key="2">
    <source>
        <dbReference type="Proteomes" id="UP000265600"/>
    </source>
</evidence>